<evidence type="ECO:0000259" key="2">
    <source>
        <dbReference type="Pfam" id="PF13013"/>
    </source>
</evidence>
<feature type="domain" description="F-box" evidence="2">
    <location>
        <begin position="62"/>
        <end position="141"/>
    </location>
</feature>
<dbReference type="EMBL" id="KE747840">
    <property type="protein sequence ID" value="RMZ73580.1"/>
    <property type="molecule type" value="Genomic_DNA"/>
</dbReference>
<accession>A0A3M7MGI0</accession>
<dbReference type="PANTHER" id="PTHR42085">
    <property type="entry name" value="F-BOX DOMAIN-CONTAINING PROTEIN"/>
    <property type="match status" value="1"/>
</dbReference>
<dbReference type="Pfam" id="PF13013">
    <property type="entry name" value="F-box-like_2"/>
    <property type="match status" value="1"/>
</dbReference>
<feature type="compositionally biased region" description="Basic and acidic residues" evidence="1">
    <location>
        <begin position="46"/>
        <end position="57"/>
    </location>
</feature>
<dbReference type="PANTHER" id="PTHR42085:SF1">
    <property type="entry name" value="F-BOX DOMAIN-CONTAINING PROTEIN"/>
    <property type="match status" value="1"/>
</dbReference>
<sequence>MSIATMAGSGSARKKAGTKRTAAAVVTESKSSRKRQKTKKTAPKAEAQREVVQKVEEPEPDVVELDQTFRFLDLPGELRNRIYEIAVEWTRLRFPFTHMKPKRMRYREAERRILPLRPLPYIGLTQTCILIRKEFRPLWLSTHAFPLGVMDGYLKAFFPLPLRASKASAEVRERIMSYSNPAGSLRLYITYDDVDLHKLLTFQLRFPHYSIAPVLEHLHIPQQGVHFVKAALQNKNPKWVSWLKQHVITQVRLGEKRALGVVVHIVIKDRHFPGFDPTSHYMRARNHDEFLKSLGLSESIGCTVEFGVHY</sequence>
<dbReference type="InterPro" id="IPR001810">
    <property type="entry name" value="F-box_dom"/>
</dbReference>
<feature type="compositionally biased region" description="Basic residues" evidence="1">
    <location>
        <begin position="32"/>
        <end position="42"/>
    </location>
</feature>
<gene>
    <name evidence="3" type="ORF">GMOD_00008112</name>
</gene>
<feature type="compositionally biased region" description="Low complexity" evidence="1">
    <location>
        <begin position="19"/>
        <end position="29"/>
    </location>
</feature>
<evidence type="ECO:0000313" key="4">
    <source>
        <dbReference type="Proteomes" id="UP000265663"/>
    </source>
</evidence>
<dbReference type="OrthoDB" id="3801343at2759"/>
<reference evidence="3 4" key="1">
    <citation type="journal article" date="2014" name="PLoS ONE">
        <title>De novo Genome Assembly of the Fungal Plant Pathogen Pyrenophora semeniperda.</title>
        <authorList>
            <person name="Soliai M.M."/>
            <person name="Meyer S.E."/>
            <person name="Udall J.A."/>
            <person name="Elzinga D.E."/>
            <person name="Hermansen R.A."/>
            <person name="Bodily P.M."/>
            <person name="Hart A.A."/>
            <person name="Coleman C.E."/>
        </authorList>
    </citation>
    <scope>NUCLEOTIDE SEQUENCE [LARGE SCALE GENOMIC DNA]</scope>
    <source>
        <strain evidence="3 4">CCB06</strain>
        <tissue evidence="3">Mycelium</tissue>
    </source>
</reference>
<dbReference type="AlphaFoldDB" id="A0A3M7MGI0"/>
<keyword evidence="4" id="KW-1185">Reference proteome</keyword>
<organism evidence="3 4">
    <name type="scientific">Pyrenophora seminiperda CCB06</name>
    <dbReference type="NCBI Taxonomy" id="1302712"/>
    <lineage>
        <taxon>Eukaryota</taxon>
        <taxon>Fungi</taxon>
        <taxon>Dikarya</taxon>
        <taxon>Ascomycota</taxon>
        <taxon>Pezizomycotina</taxon>
        <taxon>Dothideomycetes</taxon>
        <taxon>Pleosporomycetidae</taxon>
        <taxon>Pleosporales</taxon>
        <taxon>Pleosporineae</taxon>
        <taxon>Pleosporaceae</taxon>
        <taxon>Pyrenophora</taxon>
    </lineage>
</organism>
<dbReference type="InterPro" id="IPR038883">
    <property type="entry name" value="AN11006-like"/>
</dbReference>
<protein>
    <recommendedName>
        <fullName evidence="2">F-box domain-containing protein</fullName>
    </recommendedName>
</protein>
<evidence type="ECO:0000313" key="3">
    <source>
        <dbReference type="EMBL" id="RMZ73580.1"/>
    </source>
</evidence>
<evidence type="ECO:0000256" key="1">
    <source>
        <dbReference type="SAM" id="MobiDB-lite"/>
    </source>
</evidence>
<feature type="region of interest" description="Disordered" evidence="1">
    <location>
        <begin position="1"/>
        <end position="57"/>
    </location>
</feature>
<dbReference type="Proteomes" id="UP000265663">
    <property type="component" value="Unassembled WGS sequence"/>
</dbReference>
<proteinExistence type="predicted"/>
<name>A0A3M7MGI0_9PLEO</name>